<evidence type="ECO:0000313" key="3">
    <source>
        <dbReference type="EMBL" id="MBB4063426.1"/>
    </source>
</evidence>
<dbReference type="PROSITE" id="PS50883">
    <property type="entry name" value="EAL"/>
    <property type="match status" value="1"/>
</dbReference>
<evidence type="ECO:0000259" key="2">
    <source>
        <dbReference type="PROSITE" id="PS50883"/>
    </source>
</evidence>
<dbReference type="RefSeq" id="WP_183364613.1">
    <property type="nucleotide sequence ID" value="NZ_JACIEZ010000001.1"/>
</dbReference>
<dbReference type="Gene3D" id="3.20.20.450">
    <property type="entry name" value="EAL domain"/>
    <property type="match status" value="1"/>
</dbReference>
<feature type="domain" description="EAL" evidence="2">
    <location>
        <begin position="11"/>
        <end position="265"/>
    </location>
</feature>
<evidence type="ECO:0000313" key="4">
    <source>
        <dbReference type="Proteomes" id="UP000528286"/>
    </source>
</evidence>
<dbReference type="SMART" id="SM00052">
    <property type="entry name" value="EAL"/>
    <property type="match status" value="1"/>
</dbReference>
<comment type="caution">
    <text evidence="3">The sequence shown here is derived from an EMBL/GenBank/DDBJ whole genome shotgun (WGS) entry which is preliminary data.</text>
</comment>
<sequence>MTARKTFDAFVRDADGSFTCAYGPYTLRSAFQPIFQTGLGATTVAGFHGLVRIDRLGDSYSPGEFLNAVDPRDLSEIDGRLASLHALNGQFFAGTEARIHIPRDPRHFYTSHDMRADAERLRRSVDTARINPRNIVCELQMRDFDDLDRTVHFAAHLRRAGMLVAIDGYAGEERDMKRLDEIRPSYVRFDTNWLRGFLMNTAGVALLRVIIRQLAERNIIPIAGGIDQEEEARQLERIQMPRIQGHALAHPDFPANLPARLLPTQAPPIQERSRIPAPSLVASAPAVAHPPVRMANPRRPAPAFGKRGLVG</sequence>
<gene>
    <name evidence="3" type="ORF">GGR23_000587</name>
</gene>
<dbReference type="GO" id="GO:0071111">
    <property type="term" value="F:cyclic-guanylate-specific phosphodiesterase activity"/>
    <property type="evidence" value="ECO:0007669"/>
    <property type="project" value="InterPro"/>
</dbReference>
<organism evidence="3 4">
    <name type="scientific">Gellertiella hungarica</name>
    <dbReference type="NCBI Taxonomy" id="1572859"/>
    <lineage>
        <taxon>Bacteria</taxon>
        <taxon>Pseudomonadati</taxon>
        <taxon>Pseudomonadota</taxon>
        <taxon>Alphaproteobacteria</taxon>
        <taxon>Hyphomicrobiales</taxon>
        <taxon>Rhizobiaceae</taxon>
        <taxon>Gellertiella</taxon>
    </lineage>
</organism>
<keyword evidence="4" id="KW-1185">Reference proteome</keyword>
<dbReference type="InterPro" id="IPR035919">
    <property type="entry name" value="EAL_sf"/>
</dbReference>
<dbReference type="PANTHER" id="PTHR33121">
    <property type="entry name" value="CYCLIC DI-GMP PHOSPHODIESTERASE PDEF"/>
    <property type="match status" value="1"/>
</dbReference>
<dbReference type="PANTHER" id="PTHR33121:SF70">
    <property type="entry name" value="SIGNALING PROTEIN YKOW"/>
    <property type="match status" value="1"/>
</dbReference>
<dbReference type="EMBL" id="JACIEZ010000001">
    <property type="protein sequence ID" value="MBB4063426.1"/>
    <property type="molecule type" value="Genomic_DNA"/>
</dbReference>
<dbReference type="Proteomes" id="UP000528286">
    <property type="component" value="Unassembled WGS sequence"/>
</dbReference>
<evidence type="ECO:0000256" key="1">
    <source>
        <dbReference type="SAM" id="MobiDB-lite"/>
    </source>
</evidence>
<dbReference type="Pfam" id="PF00563">
    <property type="entry name" value="EAL"/>
    <property type="match status" value="1"/>
</dbReference>
<feature type="region of interest" description="Disordered" evidence="1">
    <location>
        <begin position="291"/>
        <end position="311"/>
    </location>
</feature>
<proteinExistence type="predicted"/>
<dbReference type="AlphaFoldDB" id="A0A7W6J3T1"/>
<dbReference type="SUPFAM" id="SSF141868">
    <property type="entry name" value="EAL domain-like"/>
    <property type="match status" value="1"/>
</dbReference>
<reference evidence="3 4" key="1">
    <citation type="submission" date="2020-08" db="EMBL/GenBank/DDBJ databases">
        <title>Genomic Encyclopedia of Type Strains, Phase IV (KMG-IV): sequencing the most valuable type-strain genomes for metagenomic binning, comparative biology and taxonomic classification.</title>
        <authorList>
            <person name="Goeker M."/>
        </authorList>
    </citation>
    <scope>NUCLEOTIDE SEQUENCE [LARGE SCALE GENOMIC DNA]</scope>
    <source>
        <strain evidence="3 4">DSM 29853</strain>
    </source>
</reference>
<protein>
    <submittedName>
        <fullName evidence="3">EAL domain-containing protein (Putative c-di-GMP-specific phosphodiesterase class I)</fullName>
    </submittedName>
</protein>
<name>A0A7W6J3T1_9HYPH</name>
<dbReference type="InterPro" id="IPR001633">
    <property type="entry name" value="EAL_dom"/>
</dbReference>
<accession>A0A7W6J3T1</accession>
<dbReference type="InterPro" id="IPR050706">
    <property type="entry name" value="Cyclic-di-GMP_PDE-like"/>
</dbReference>